<dbReference type="Gene3D" id="2.60.320.10">
    <property type="entry name" value="N-utilization substance G protein NusG, insert domain"/>
    <property type="match status" value="1"/>
</dbReference>
<dbReference type="CDD" id="cd09911">
    <property type="entry name" value="Lin0431_like"/>
    <property type="match status" value="1"/>
</dbReference>
<dbReference type="EMBL" id="AGEL01000006">
    <property type="protein sequence ID" value="EHO17021.1"/>
    <property type="molecule type" value="Genomic_DNA"/>
</dbReference>
<dbReference type="Pfam" id="PF07009">
    <property type="entry name" value="NusG_II"/>
    <property type="match status" value="1"/>
</dbReference>
<dbReference type="RefSeq" id="WP_009532453.1">
    <property type="nucleotide sequence ID" value="NZ_JH590862.1"/>
</dbReference>
<sequence length="115" mass="12715">MTQKRKRELILIAALCLAALLLLLWQWLGSGKHGMRVLVSQNGTVVGDYPLSKNREDVFQTSDGGTNTLVIHDGEAWISEANCPDKVCVHTGRISRPGEIIACLPHRLVVQISER</sequence>
<dbReference type="Proteomes" id="UP000018466">
    <property type="component" value="Unassembled WGS sequence"/>
</dbReference>
<accession>A0AA37DGB0</accession>
<organism evidence="1 2">
    <name type="scientific">Stomatobaculum longum</name>
    <dbReference type="NCBI Taxonomy" id="796942"/>
    <lineage>
        <taxon>Bacteria</taxon>
        <taxon>Bacillati</taxon>
        <taxon>Bacillota</taxon>
        <taxon>Clostridia</taxon>
        <taxon>Lachnospirales</taxon>
        <taxon>Lachnospiraceae</taxon>
        <taxon>Stomatobaculum</taxon>
    </lineage>
</organism>
<evidence type="ECO:0000313" key="1">
    <source>
        <dbReference type="EMBL" id="EHO17021.1"/>
    </source>
</evidence>
<gene>
    <name evidence="1" type="ORF">HMPREF9623_00620</name>
</gene>
<evidence type="ECO:0000313" key="2">
    <source>
        <dbReference type="Proteomes" id="UP000018466"/>
    </source>
</evidence>
<evidence type="ECO:0008006" key="3">
    <source>
        <dbReference type="Google" id="ProtNLM"/>
    </source>
</evidence>
<dbReference type="InterPro" id="IPR038690">
    <property type="entry name" value="NusG_2_sf"/>
</dbReference>
<dbReference type="GeneID" id="86940400"/>
<keyword evidence="2" id="KW-1185">Reference proteome</keyword>
<comment type="caution">
    <text evidence="1">The sequence shown here is derived from an EMBL/GenBank/DDBJ whole genome shotgun (WGS) entry which is preliminary data.</text>
</comment>
<protein>
    <recommendedName>
        <fullName evidence="3">NusG domain-containing protein</fullName>
    </recommendedName>
</protein>
<reference evidence="1 2" key="1">
    <citation type="submission" date="2011-10" db="EMBL/GenBank/DDBJ databases">
        <title>The Genome Sequence of Lachnospiraceae bacterium ACC2.</title>
        <authorList>
            <consortium name="The Broad Institute Genome Sequencing Platform"/>
            <person name="Earl A."/>
            <person name="Ward D."/>
            <person name="Feldgarden M."/>
            <person name="Gevers D."/>
            <person name="Sizova M."/>
            <person name="Hazen A."/>
            <person name="Epstein S."/>
            <person name="Young S.K."/>
            <person name="Zeng Q."/>
            <person name="Gargeya S."/>
            <person name="Fitzgerald M."/>
            <person name="Haas B."/>
            <person name="Abouelleil A."/>
            <person name="Alvarado L."/>
            <person name="Arachchi H.M."/>
            <person name="Berlin A."/>
            <person name="Brown A."/>
            <person name="Chapman S.B."/>
            <person name="Chen Z."/>
            <person name="Dunbar C."/>
            <person name="Freedman E."/>
            <person name="Gearin G."/>
            <person name="Goldberg J."/>
            <person name="Griggs A."/>
            <person name="Gujja S."/>
            <person name="Heiman D."/>
            <person name="Howarth C."/>
            <person name="Larson L."/>
            <person name="Lui A."/>
            <person name="MacDonald P.J.P."/>
            <person name="Montmayeur A."/>
            <person name="Murphy C."/>
            <person name="Neiman D."/>
            <person name="Pearson M."/>
            <person name="Priest M."/>
            <person name="Roberts A."/>
            <person name="Saif S."/>
            <person name="Shea T."/>
            <person name="Shenoy N."/>
            <person name="Sisk P."/>
            <person name="Stolte C."/>
            <person name="Sykes S."/>
            <person name="Wortman J."/>
            <person name="Nusbaum C."/>
            <person name="Birren B."/>
        </authorList>
    </citation>
    <scope>NUCLEOTIDE SEQUENCE [LARGE SCALE GENOMIC DNA]</scope>
    <source>
        <strain evidence="1 2">ACC2</strain>
    </source>
</reference>
<dbReference type="AlphaFoldDB" id="A0AA37DGB0"/>
<name>A0AA37DGB0_9FIRM</name>
<proteinExistence type="predicted"/>